<gene>
    <name evidence="1" type="ORF">POJ06DRAFT_265574</name>
</gene>
<comment type="caution">
    <text evidence="1">The sequence shown here is derived from an EMBL/GenBank/DDBJ whole genome shotgun (WGS) entry which is preliminary data.</text>
</comment>
<reference evidence="1" key="1">
    <citation type="submission" date="2023-03" db="EMBL/GenBank/DDBJ databases">
        <title>Near-Complete genome sequence of Lipomyces tetrasporous NRRL Y-64009, an oleaginous yeast capable of growing on lignocellulosic hydrolysates.</title>
        <authorList>
            <consortium name="Lawrence Berkeley National Laboratory"/>
            <person name="Jagtap S.S."/>
            <person name="Liu J.-J."/>
            <person name="Walukiewicz H.E."/>
            <person name="Pangilinan J."/>
            <person name="Lipzen A."/>
            <person name="Ahrendt S."/>
            <person name="Koriabine M."/>
            <person name="Cobaugh K."/>
            <person name="Salamov A."/>
            <person name="Yoshinaga Y."/>
            <person name="Ng V."/>
            <person name="Daum C."/>
            <person name="Grigoriev I.V."/>
            <person name="Slininger P.J."/>
            <person name="Dien B.S."/>
            <person name="Jin Y.-S."/>
            <person name="Rao C.V."/>
        </authorList>
    </citation>
    <scope>NUCLEOTIDE SEQUENCE</scope>
    <source>
        <strain evidence="1">NRRL Y-64009</strain>
    </source>
</reference>
<dbReference type="Proteomes" id="UP001217417">
    <property type="component" value="Unassembled WGS sequence"/>
</dbReference>
<dbReference type="GeneID" id="80884254"/>
<proteinExistence type="predicted"/>
<sequence>MEQPDLMSIVKRSLSLDARIEVPASWDEYEHVQEFLDNLGTKYPRLWYDSTRQIATVVAAPTPLHGYIAGDLVTSLANCCDRIMERGGVSEDIRRRVSAATDVTQYSEAAHGLTIREWDGALGYLGDDKEMKSMVAFEVGVSQSYRSLQEAISWCVCALHCHLGISMCLNEGPRGARPAIKYYANKQQVEEAVQQANYELSVQLQHNPYGPLVRNGVTWFGMLEQVIIETFRCEDENCPPDTLLNPTQSFVFIRDGQSWPEDIPPNLREVVLSDCVPSYVLSGHEILESPVNFFQKSWVEEKISSLILETAVKRFRKKCVARRTT</sequence>
<dbReference type="EMBL" id="JARPMG010000002">
    <property type="protein sequence ID" value="KAJ8102713.1"/>
    <property type="molecule type" value="Genomic_DNA"/>
</dbReference>
<name>A0AAD7VUQ8_9ASCO</name>
<keyword evidence="2" id="KW-1185">Reference proteome</keyword>
<protein>
    <submittedName>
        <fullName evidence="1">Uncharacterized protein</fullName>
    </submittedName>
</protein>
<evidence type="ECO:0000313" key="2">
    <source>
        <dbReference type="Proteomes" id="UP001217417"/>
    </source>
</evidence>
<organism evidence="1 2">
    <name type="scientific">Lipomyces tetrasporus</name>
    <dbReference type="NCBI Taxonomy" id="54092"/>
    <lineage>
        <taxon>Eukaryota</taxon>
        <taxon>Fungi</taxon>
        <taxon>Dikarya</taxon>
        <taxon>Ascomycota</taxon>
        <taxon>Saccharomycotina</taxon>
        <taxon>Lipomycetes</taxon>
        <taxon>Lipomycetales</taxon>
        <taxon>Lipomycetaceae</taxon>
        <taxon>Lipomyces</taxon>
    </lineage>
</organism>
<accession>A0AAD7VUQ8</accession>
<evidence type="ECO:0000313" key="1">
    <source>
        <dbReference type="EMBL" id="KAJ8102713.1"/>
    </source>
</evidence>
<dbReference type="RefSeq" id="XP_056046163.1">
    <property type="nucleotide sequence ID" value="XM_056189088.1"/>
</dbReference>
<dbReference type="AlphaFoldDB" id="A0AAD7VUQ8"/>